<reference evidence="1 2" key="1">
    <citation type="submission" date="2020-04" db="EMBL/GenBank/DDBJ databases">
        <title>Draft genome sequence of Caldanaerobacter sunterraneus. strain 1523vc isolated from Griffin hot spring, Kamchatka, Russia.</title>
        <authorList>
            <person name="Toshchakov S.V."/>
            <person name="Podosokorskaya O.A."/>
            <person name="Kublanov I.V."/>
            <person name="Korzhenkov A."/>
            <person name="Patrushev M.V."/>
        </authorList>
    </citation>
    <scope>NUCLEOTIDE SEQUENCE [LARGE SCALE GENOMIC DNA]</scope>
    <source>
        <strain evidence="1 2">1523vc</strain>
    </source>
</reference>
<dbReference type="EMBL" id="JABEQB010000025">
    <property type="protein sequence ID" value="NNG67356.1"/>
    <property type="molecule type" value="Genomic_DNA"/>
</dbReference>
<proteinExistence type="predicted"/>
<name>A0A7Y2PLJ6_9THEO</name>
<dbReference type="AlphaFoldDB" id="A0A7Y2PLJ6"/>
<comment type="caution">
    <text evidence="1">The sequence shown here is derived from an EMBL/GenBank/DDBJ whole genome shotgun (WGS) entry which is preliminary data.</text>
</comment>
<evidence type="ECO:0000313" key="2">
    <source>
        <dbReference type="Proteomes" id="UP000529861"/>
    </source>
</evidence>
<protein>
    <submittedName>
        <fullName evidence="1">Uncharacterized protein</fullName>
    </submittedName>
</protein>
<evidence type="ECO:0000313" key="1">
    <source>
        <dbReference type="EMBL" id="NNG67356.1"/>
    </source>
</evidence>
<sequence length="72" mass="8185">MTYKITVLDDGTTKIEIDFSDEGVNLKGETTVKGGEVEALNYLPIFEEDLRRNYSELFPKPEPELTIEGMMI</sequence>
<gene>
    <name evidence="1" type="ORF">HKI81_09000</name>
</gene>
<dbReference type="RefSeq" id="WP_170271213.1">
    <property type="nucleotide sequence ID" value="NZ_JABEQB010000025.1"/>
</dbReference>
<organism evidence="1 2">
    <name type="scientific">Caldanaerobacter subterraneus</name>
    <dbReference type="NCBI Taxonomy" id="911092"/>
    <lineage>
        <taxon>Bacteria</taxon>
        <taxon>Bacillati</taxon>
        <taxon>Bacillota</taxon>
        <taxon>Clostridia</taxon>
        <taxon>Thermoanaerobacterales</taxon>
        <taxon>Thermoanaerobacteraceae</taxon>
        <taxon>Caldanaerobacter</taxon>
    </lineage>
</organism>
<accession>A0A7Y2PLJ6</accession>
<dbReference type="Proteomes" id="UP000529861">
    <property type="component" value="Unassembled WGS sequence"/>
</dbReference>